<keyword evidence="7 15" id="KW-0808">Transferase</keyword>
<dbReference type="InterPro" id="IPR006319">
    <property type="entry name" value="PEP_synth"/>
</dbReference>
<proteinExistence type="inferred from homology"/>
<evidence type="ECO:0000256" key="11">
    <source>
        <dbReference type="ARBA" id="ARBA00022840"/>
    </source>
</evidence>
<dbReference type="InterPro" id="IPR023151">
    <property type="entry name" value="PEP_util_CS"/>
</dbReference>
<comment type="similarity">
    <text evidence="4 15">Belongs to the PEP-utilizing enzyme family.</text>
</comment>
<evidence type="ECO:0000256" key="10">
    <source>
        <dbReference type="ARBA" id="ARBA00022777"/>
    </source>
</evidence>
<evidence type="ECO:0000256" key="2">
    <source>
        <dbReference type="ARBA" id="ARBA00002988"/>
    </source>
</evidence>
<keyword evidence="21" id="KW-1185">Reference proteome</keyword>
<dbReference type="SUPFAM" id="SSF56059">
    <property type="entry name" value="Glutathione synthetase ATP-binding domain-like"/>
    <property type="match status" value="1"/>
</dbReference>
<comment type="cofactor">
    <cofactor evidence="1 15">
        <name>Mg(2+)</name>
        <dbReference type="ChEBI" id="CHEBI:18420"/>
    </cofactor>
</comment>
<dbReference type="NCBIfam" id="TIGR01418">
    <property type="entry name" value="PEP_synth"/>
    <property type="match status" value="1"/>
</dbReference>
<dbReference type="RefSeq" id="WP_377510229.1">
    <property type="nucleotide sequence ID" value="NZ_JBHULU010000021.1"/>
</dbReference>
<dbReference type="InterPro" id="IPR013815">
    <property type="entry name" value="ATP_grasp_subdomain_1"/>
</dbReference>
<evidence type="ECO:0000256" key="3">
    <source>
        <dbReference type="ARBA" id="ARBA00004742"/>
    </source>
</evidence>
<evidence type="ECO:0000256" key="8">
    <source>
        <dbReference type="ARBA" id="ARBA00022723"/>
    </source>
</evidence>
<comment type="pathway">
    <text evidence="3 15">Carbohydrate biosynthesis; gluconeogenesis.</text>
</comment>
<name>A0ABW5IPT8_9BACT</name>
<reference evidence="21" key="1">
    <citation type="journal article" date="2019" name="Int. J. Syst. Evol. Microbiol.">
        <title>The Global Catalogue of Microorganisms (GCM) 10K type strain sequencing project: providing services to taxonomists for standard genome sequencing and annotation.</title>
        <authorList>
            <consortium name="The Broad Institute Genomics Platform"/>
            <consortium name="The Broad Institute Genome Sequencing Center for Infectious Disease"/>
            <person name="Wu L."/>
            <person name="Ma J."/>
        </authorList>
    </citation>
    <scope>NUCLEOTIDE SEQUENCE [LARGE SCALE GENOMIC DNA]</scope>
    <source>
        <strain evidence="21">KCTC 42498</strain>
    </source>
</reference>
<dbReference type="PANTHER" id="PTHR43030:SF1">
    <property type="entry name" value="PHOSPHOENOLPYRUVATE SYNTHASE"/>
    <property type="match status" value="1"/>
</dbReference>
<evidence type="ECO:0000256" key="12">
    <source>
        <dbReference type="ARBA" id="ARBA00022842"/>
    </source>
</evidence>
<dbReference type="PRINTS" id="PR01736">
    <property type="entry name" value="PHPHTRNFRASE"/>
</dbReference>
<accession>A0ABW5IPT8</accession>
<keyword evidence="12 15" id="KW-0460">Magnesium</keyword>
<dbReference type="InterPro" id="IPR040442">
    <property type="entry name" value="Pyrv_kinase-like_dom_sf"/>
</dbReference>
<evidence type="ECO:0000313" key="20">
    <source>
        <dbReference type="EMBL" id="MFD2515458.1"/>
    </source>
</evidence>
<protein>
    <recommendedName>
        <fullName evidence="6 15">Phosphoenolpyruvate synthase</fullName>
        <shortName evidence="15">PEP synthase</shortName>
        <ecNumber evidence="5 15">2.7.9.2</ecNumber>
    </recommendedName>
    <alternativeName>
        <fullName evidence="13 15">Pyruvate, water dikinase</fullName>
    </alternativeName>
</protein>
<dbReference type="SUPFAM" id="SSF52009">
    <property type="entry name" value="Phosphohistidine domain"/>
    <property type="match status" value="1"/>
</dbReference>
<dbReference type="EMBL" id="JBHULU010000021">
    <property type="protein sequence ID" value="MFD2515458.1"/>
    <property type="molecule type" value="Genomic_DNA"/>
</dbReference>
<evidence type="ECO:0000256" key="14">
    <source>
        <dbReference type="ARBA" id="ARBA00047700"/>
    </source>
</evidence>
<dbReference type="EC" id="2.7.9.2" evidence="5 15"/>
<dbReference type="NCBIfam" id="NF005057">
    <property type="entry name" value="PRK06464.1"/>
    <property type="match status" value="1"/>
</dbReference>
<evidence type="ECO:0000313" key="21">
    <source>
        <dbReference type="Proteomes" id="UP001597544"/>
    </source>
</evidence>
<dbReference type="InterPro" id="IPR008279">
    <property type="entry name" value="PEP-util_enz_mobile_dom"/>
</dbReference>
<evidence type="ECO:0000256" key="5">
    <source>
        <dbReference type="ARBA" id="ARBA00011996"/>
    </source>
</evidence>
<feature type="region of interest" description="Disordered" evidence="16">
    <location>
        <begin position="267"/>
        <end position="297"/>
    </location>
</feature>
<evidence type="ECO:0000256" key="7">
    <source>
        <dbReference type="ARBA" id="ARBA00022679"/>
    </source>
</evidence>
<feature type="domain" description="PEP-utilising enzyme mobile" evidence="17">
    <location>
        <begin position="398"/>
        <end position="468"/>
    </location>
</feature>
<gene>
    <name evidence="20" type="primary">ppsA</name>
    <name evidence="20" type="ORF">ACFSRY_16415</name>
</gene>
<dbReference type="Gene3D" id="3.20.20.60">
    <property type="entry name" value="Phosphoenolpyruvate-binding domains"/>
    <property type="match status" value="1"/>
</dbReference>
<dbReference type="Gene3D" id="3.50.30.10">
    <property type="entry name" value="Phosphohistidine domain"/>
    <property type="match status" value="1"/>
</dbReference>
<dbReference type="Gene3D" id="3.30.470.20">
    <property type="entry name" value="ATP-grasp fold, B domain"/>
    <property type="match status" value="1"/>
</dbReference>
<comment type="caution">
    <text evidence="20">The sequence shown here is derived from an EMBL/GenBank/DDBJ whole genome shotgun (WGS) entry which is preliminary data.</text>
</comment>
<evidence type="ECO:0000256" key="4">
    <source>
        <dbReference type="ARBA" id="ARBA00007837"/>
    </source>
</evidence>
<dbReference type="InterPro" id="IPR018274">
    <property type="entry name" value="PEP_util_AS"/>
</dbReference>
<keyword evidence="10 15" id="KW-0418">Kinase</keyword>
<feature type="domain" description="Pyruvate phosphate dikinase AMP/ATP-binding" evidence="18">
    <location>
        <begin position="18"/>
        <end position="359"/>
    </location>
</feature>
<dbReference type="Proteomes" id="UP001597544">
    <property type="component" value="Unassembled WGS sequence"/>
</dbReference>
<dbReference type="PROSITE" id="PS00742">
    <property type="entry name" value="PEP_ENZYMES_2"/>
    <property type="match status" value="1"/>
</dbReference>
<evidence type="ECO:0000259" key="17">
    <source>
        <dbReference type="Pfam" id="PF00391"/>
    </source>
</evidence>
<evidence type="ECO:0000256" key="16">
    <source>
        <dbReference type="SAM" id="MobiDB-lite"/>
    </source>
</evidence>
<keyword evidence="8 15" id="KW-0479">Metal-binding</keyword>
<comment type="catalytic activity">
    <reaction evidence="14 15">
        <text>pyruvate + ATP + H2O = phosphoenolpyruvate + AMP + phosphate + 2 H(+)</text>
        <dbReference type="Rhea" id="RHEA:11364"/>
        <dbReference type="ChEBI" id="CHEBI:15361"/>
        <dbReference type="ChEBI" id="CHEBI:15377"/>
        <dbReference type="ChEBI" id="CHEBI:15378"/>
        <dbReference type="ChEBI" id="CHEBI:30616"/>
        <dbReference type="ChEBI" id="CHEBI:43474"/>
        <dbReference type="ChEBI" id="CHEBI:58702"/>
        <dbReference type="ChEBI" id="CHEBI:456215"/>
        <dbReference type="EC" id="2.7.9.2"/>
    </reaction>
</comment>
<dbReference type="SUPFAM" id="SSF51621">
    <property type="entry name" value="Phosphoenolpyruvate/pyruvate domain"/>
    <property type="match status" value="1"/>
</dbReference>
<evidence type="ECO:0000256" key="1">
    <source>
        <dbReference type="ARBA" id="ARBA00001946"/>
    </source>
</evidence>
<organism evidence="20 21">
    <name type="scientific">Pontibacter locisalis</name>
    <dbReference type="NCBI Taxonomy" id="1719035"/>
    <lineage>
        <taxon>Bacteria</taxon>
        <taxon>Pseudomonadati</taxon>
        <taxon>Bacteroidota</taxon>
        <taxon>Cytophagia</taxon>
        <taxon>Cytophagales</taxon>
        <taxon>Hymenobacteraceae</taxon>
        <taxon>Pontibacter</taxon>
    </lineage>
</organism>
<evidence type="ECO:0000259" key="18">
    <source>
        <dbReference type="Pfam" id="PF01326"/>
    </source>
</evidence>
<dbReference type="Pfam" id="PF01326">
    <property type="entry name" value="PPDK_N"/>
    <property type="match status" value="1"/>
</dbReference>
<evidence type="ECO:0000256" key="13">
    <source>
        <dbReference type="ARBA" id="ARBA00033470"/>
    </source>
</evidence>
<dbReference type="PANTHER" id="PTHR43030">
    <property type="entry name" value="PHOSPHOENOLPYRUVATE SYNTHASE"/>
    <property type="match status" value="1"/>
</dbReference>
<dbReference type="InterPro" id="IPR036637">
    <property type="entry name" value="Phosphohistidine_dom_sf"/>
</dbReference>
<keyword evidence="9 15" id="KW-0547">Nucleotide-binding</keyword>
<comment type="function">
    <text evidence="2 15">Catalyzes the phosphorylation of pyruvate to phosphoenolpyruvate.</text>
</comment>
<dbReference type="Gene3D" id="3.30.1490.20">
    <property type="entry name" value="ATP-grasp fold, A domain"/>
    <property type="match status" value="1"/>
</dbReference>
<evidence type="ECO:0000256" key="9">
    <source>
        <dbReference type="ARBA" id="ARBA00022741"/>
    </source>
</evidence>
<dbReference type="Pfam" id="PF02896">
    <property type="entry name" value="PEP-utilizers_C"/>
    <property type="match status" value="1"/>
</dbReference>
<dbReference type="InterPro" id="IPR000121">
    <property type="entry name" value="PEP_util_C"/>
</dbReference>
<feature type="domain" description="PEP-utilising enzyme C-terminal" evidence="19">
    <location>
        <begin position="501"/>
        <end position="794"/>
    </location>
</feature>
<dbReference type="GO" id="GO:0008986">
    <property type="term" value="F:pyruvate, water dikinase activity"/>
    <property type="evidence" value="ECO:0007669"/>
    <property type="project" value="UniProtKB-EC"/>
</dbReference>
<dbReference type="Pfam" id="PF00391">
    <property type="entry name" value="PEP-utilizers"/>
    <property type="match status" value="1"/>
</dbReference>
<evidence type="ECO:0000256" key="15">
    <source>
        <dbReference type="PIRNR" id="PIRNR000854"/>
    </source>
</evidence>
<feature type="compositionally biased region" description="Low complexity" evidence="16">
    <location>
        <begin position="273"/>
        <end position="282"/>
    </location>
</feature>
<dbReference type="PIRSF" id="PIRSF000854">
    <property type="entry name" value="PEP_synthase"/>
    <property type="match status" value="1"/>
</dbReference>
<sequence>MPVYVEPFKKLNNKDTAKVGGKNASLGEMIQQLGGKGILVPNGFATTAEAYNKFLHDNNLEQPLRALLDSLDIHEFSNLQKIGKKARQLILKAKMPDDVATAIRQAYRELEQEEEGLSAVAVRSSATAEDLPEASFAGQHDSFLNIRGADKVVEACQNCYASLFNDRAIKYRVDNGFEHMQVALSAGVQRMVRSDEASAGVCFTIAPESGLTSVIFVTGSWGLGDNVVQGAVNADEFYVFKEGLRKNKRAIISKKMGAKEQTMVYASGKDKNSTGTTAAAKAGKSDTTRNIPTPPKRQKQWVLNDDEITKLARWALLIEEHYGKAMDIEWAKDGRTQELFIVQARPETVHGSKRKTTIKTYHLTSNGKVITTGNAIGDKIAAGKARLLHSPKETDKLQKGDVLITGITNPDWDPVLKKASAIVTDSGGRTSHAAIVARELGAVAVVGTVNATKSIKDGQEVTVSCAEGEEGKVYKGKLEWEEDEIDLQELGEPKTQPMLILGDPEQAFQYAMYPVAGVGLMRLEFIINNSIEAHPMALLKYDELKDKEAKKKIKALTSSYETPAIYFVERLALAVATIAAAFYPRDVIVRMSDFKSNEYANLLGGVQFEPQEENPMLGFRGASRYYHEAYKEGFELECQAMRMVRDDMGLTNVKLMIPFCRTVEEARKVVEIMADQGLKQGEQGLELYMMVEVPSNVVLLEEFAAIFDGFSIGSNDLTQLTLGIDRDSSTISKLFNERDPAAEKMISMAIKAAKANGRKIGLCGQAPSDYPEVTQFLVEQGIDSISFNPDAIAQGIKNIVEAERRIR</sequence>
<dbReference type="InterPro" id="IPR002192">
    <property type="entry name" value="PPDK_AMP/ATP-bd"/>
</dbReference>
<dbReference type="PROSITE" id="PS00370">
    <property type="entry name" value="PEP_ENZYMES_PHOS_SITE"/>
    <property type="match status" value="1"/>
</dbReference>
<evidence type="ECO:0000256" key="6">
    <source>
        <dbReference type="ARBA" id="ARBA00021623"/>
    </source>
</evidence>
<keyword evidence="11 15" id="KW-0067">ATP-binding</keyword>
<dbReference type="InterPro" id="IPR015813">
    <property type="entry name" value="Pyrv/PenolPyrv_kinase-like_dom"/>
</dbReference>
<evidence type="ECO:0000259" key="19">
    <source>
        <dbReference type="Pfam" id="PF02896"/>
    </source>
</evidence>